<protein>
    <recommendedName>
        <fullName evidence="7">Mediator of RNA polymerase II transcription subunit 1</fullName>
    </recommendedName>
    <alternativeName>
        <fullName evidence="7">Mediator complex subunit 1</fullName>
    </alternativeName>
</protein>
<keyword evidence="11" id="KW-1185">Reference proteome</keyword>
<accession>A0A9W8DNN4</accession>
<evidence type="ECO:0000256" key="2">
    <source>
        <dbReference type="ARBA" id="ARBA00006210"/>
    </source>
</evidence>
<keyword evidence="3 7" id="KW-0805">Transcription regulation</keyword>
<name>A0A9W8DNN4_9FUNG</name>
<reference evidence="10" key="1">
    <citation type="submission" date="2022-07" db="EMBL/GenBank/DDBJ databases">
        <title>Phylogenomic reconstructions and comparative analyses of Kickxellomycotina fungi.</title>
        <authorList>
            <person name="Reynolds N.K."/>
            <person name="Stajich J.E."/>
            <person name="Barry K."/>
            <person name="Grigoriev I.V."/>
            <person name="Crous P."/>
            <person name="Smith M.E."/>
        </authorList>
    </citation>
    <scope>NUCLEOTIDE SEQUENCE</scope>
    <source>
        <strain evidence="10">NBRC 100468</strain>
    </source>
</reference>
<feature type="compositionally biased region" description="Basic and acidic residues" evidence="8">
    <location>
        <begin position="187"/>
        <end position="198"/>
    </location>
</feature>
<evidence type="ECO:0000313" key="10">
    <source>
        <dbReference type="EMBL" id="KAJ1912026.1"/>
    </source>
</evidence>
<evidence type="ECO:0000313" key="11">
    <source>
        <dbReference type="Proteomes" id="UP001150538"/>
    </source>
</evidence>
<feature type="region of interest" description="Disordered" evidence="8">
    <location>
        <begin position="638"/>
        <end position="660"/>
    </location>
</feature>
<evidence type="ECO:0000256" key="3">
    <source>
        <dbReference type="ARBA" id="ARBA00023015"/>
    </source>
</evidence>
<sequence>MSSLSQNPSTVSTVAFDSSNSSTQMSIEHQSSSLSNSNNSVSKPSGLPTSIVVPQDVSFGLKLLEKRIRQLQQNLGQNQDGITDFNTFGSIDYSRLRRELNLMINCTIQGVQNYRSKVLDGYQDMLSLSQGQEQQQTPEDSKQRGDLEKQIRKSSTMFKELGGMRNRLGGMIDDMQECRSKMHKVINEDENSNKDNQIDTKSILGNGSGNSEDPCSYIVKNLERIANELGLVSYVDTSKLDTMATNSSGSGGSGGETKRITSVTICGDIIVLDVDIDSKGCVQKVKLSFASEAQHDHAADQLFEKTVKHLDFVKLKNYLAVLSTFDKLNKKFKPIDFFHATNVLTNSLEGISELELMNIAAKSGESSGLLGLLERGTGIPISYFNRPGPQILFYLPKPIISGLKRNSGGVDLKKLMRQIGATTKTSDGDGQDNVRLVQNIAKLGIFAWITWEPYLPTTKNHVSNSNNDNNAGSNTTVGAPLSTSSSPQPKNTKKPLQIFLPLPYKTFVVKDVSTFPNFSKLHMFEEKHPTIENLTIKYIEQQPIVESNSDSAMDIDKESPTQKGGIEDEYSGSLSSRFTKSEIASLLTTPYISVLRFDKSIRVCGATVSAIKDILRGSQRAEGTFNSSSMDVAVGNNTKAKEEKAQDTNKPHPQQQQGPYQGMSQLAGSLEEYLGYQLYQDTIHSSSPEVPKTQFNLLSEFTPSFAISRIPFYHPRLILSVIACLRRQLLFNELISSIFSSSSEPVIRSNCVVDVNILANQFSITLAISTSTGHVEPNSSDQMDIDDDADNNNNNNNNDSKTILEIVVQKNSHISITGHQKLENIINQCGNIPMTLAFL</sequence>
<organism evidence="10 11">
    <name type="scientific">Mycoemilia scoparia</name>
    <dbReference type="NCBI Taxonomy" id="417184"/>
    <lineage>
        <taxon>Eukaryota</taxon>
        <taxon>Fungi</taxon>
        <taxon>Fungi incertae sedis</taxon>
        <taxon>Zoopagomycota</taxon>
        <taxon>Kickxellomycotina</taxon>
        <taxon>Kickxellomycetes</taxon>
        <taxon>Kickxellales</taxon>
        <taxon>Kickxellaceae</taxon>
        <taxon>Mycoemilia</taxon>
    </lineage>
</organism>
<feature type="region of interest" description="Disordered" evidence="8">
    <location>
        <begin position="773"/>
        <end position="798"/>
    </location>
</feature>
<evidence type="ECO:0000256" key="1">
    <source>
        <dbReference type="ARBA" id="ARBA00004123"/>
    </source>
</evidence>
<evidence type="ECO:0000256" key="8">
    <source>
        <dbReference type="SAM" id="MobiDB-lite"/>
    </source>
</evidence>
<comment type="similarity">
    <text evidence="2 7">Belongs to the Mediator complex subunit 1 family.</text>
</comment>
<keyword evidence="4 7" id="KW-0010">Activator</keyword>
<feature type="region of interest" description="Disordered" evidence="8">
    <location>
        <begin position="461"/>
        <end position="494"/>
    </location>
</feature>
<feature type="compositionally biased region" description="Polar residues" evidence="8">
    <location>
        <begin position="1"/>
        <end position="25"/>
    </location>
</feature>
<dbReference type="GO" id="GO:0045944">
    <property type="term" value="P:positive regulation of transcription by RNA polymerase II"/>
    <property type="evidence" value="ECO:0007669"/>
    <property type="project" value="UniProtKB-ARBA"/>
</dbReference>
<dbReference type="Proteomes" id="UP001150538">
    <property type="component" value="Unassembled WGS sequence"/>
</dbReference>
<comment type="caution">
    <text evidence="10">The sequence shown here is derived from an EMBL/GenBank/DDBJ whole genome shotgun (WGS) entry which is preliminary data.</text>
</comment>
<feature type="compositionally biased region" description="Low complexity" evidence="8">
    <location>
        <begin position="26"/>
        <end position="45"/>
    </location>
</feature>
<dbReference type="Pfam" id="PF10744">
    <property type="entry name" value="Med1"/>
    <property type="match status" value="2"/>
</dbReference>
<evidence type="ECO:0000256" key="6">
    <source>
        <dbReference type="ARBA" id="ARBA00023242"/>
    </source>
</evidence>
<feature type="domain" description="Mediator complex subunit Med1" evidence="9">
    <location>
        <begin position="218"/>
        <end position="356"/>
    </location>
</feature>
<evidence type="ECO:0000256" key="7">
    <source>
        <dbReference type="RuleBase" id="RU364059"/>
    </source>
</evidence>
<dbReference type="AlphaFoldDB" id="A0A9W8DNN4"/>
<feature type="compositionally biased region" description="Basic and acidic residues" evidence="8">
    <location>
        <begin position="639"/>
        <end position="650"/>
    </location>
</feature>
<feature type="compositionally biased region" description="Low complexity" evidence="8">
    <location>
        <begin position="461"/>
        <end position="474"/>
    </location>
</feature>
<dbReference type="OrthoDB" id="2281547at2759"/>
<keyword evidence="6 7" id="KW-0539">Nucleus</keyword>
<evidence type="ECO:0000259" key="9">
    <source>
        <dbReference type="Pfam" id="PF10744"/>
    </source>
</evidence>
<feature type="region of interest" description="Disordered" evidence="8">
    <location>
        <begin position="552"/>
        <end position="572"/>
    </location>
</feature>
<evidence type="ECO:0000256" key="4">
    <source>
        <dbReference type="ARBA" id="ARBA00023159"/>
    </source>
</evidence>
<dbReference type="InterPro" id="IPR019680">
    <property type="entry name" value="Mediator_Med1"/>
</dbReference>
<gene>
    <name evidence="10" type="ORF">H4219_005752</name>
</gene>
<comment type="function">
    <text evidence="7">Component of the Mediator complex, a coactivator involved in the regulated transcription of nearly all RNA polymerase II-dependent genes. Mediator functions as a bridge to convey information from gene-specific regulatory proteins to the basal RNA polymerase II transcription machinery. Mediator is recruited to promoters by direct interactions with regulatory proteins and serves as a scaffold for the assembly of a functional preinitiation complex with RNA polymerase II and the general transcription factors.</text>
</comment>
<feature type="region of interest" description="Disordered" evidence="8">
    <location>
        <begin position="187"/>
        <end position="207"/>
    </location>
</feature>
<dbReference type="EMBL" id="JANBPU010000385">
    <property type="protein sequence ID" value="KAJ1912026.1"/>
    <property type="molecule type" value="Genomic_DNA"/>
</dbReference>
<evidence type="ECO:0000256" key="5">
    <source>
        <dbReference type="ARBA" id="ARBA00023163"/>
    </source>
</evidence>
<dbReference type="GO" id="GO:0016592">
    <property type="term" value="C:mediator complex"/>
    <property type="evidence" value="ECO:0007669"/>
    <property type="project" value="InterPro"/>
</dbReference>
<feature type="region of interest" description="Disordered" evidence="8">
    <location>
        <begin position="1"/>
        <end position="47"/>
    </location>
</feature>
<dbReference type="GO" id="GO:0003712">
    <property type="term" value="F:transcription coregulator activity"/>
    <property type="evidence" value="ECO:0007669"/>
    <property type="project" value="InterPro"/>
</dbReference>
<feature type="compositionally biased region" description="Polar residues" evidence="8">
    <location>
        <begin position="475"/>
        <end position="490"/>
    </location>
</feature>
<feature type="domain" description="Mediator complex subunit Med1" evidence="9">
    <location>
        <begin position="581"/>
        <end position="739"/>
    </location>
</feature>
<comment type="subcellular location">
    <subcellularLocation>
        <location evidence="1 7">Nucleus</location>
    </subcellularLocation>
</comment>
<proteinExistence type="inferred from homology"/>
<keyword evidence="5 7" id="KW-0804">Transcription</keyword>